<keyword evidence="3" id="KW-0378">Hydrolase</keyword>
<dbReference type="GO" id="GO:0005524">
    <property type="term" value="F:ATP binding"/>
    <property type="evidence" value="ECO:0007669"/>
    <property type="project" value="InterPro"/>
</dbReference>
<dbReference type="Proteomes" id="UP000247810">
    <property type="component" value="Unassembled WGS sequence"/>
</dbReference>
<dbReference type="InterPro" id="IPR003959">
    <property type="entry name" value="ATPase_AAA_core"/>
</dbReference>
<feature type="domain" description="AAA+ ATPase" evidence="2">
    <location>
        <begin position="411"/>
        <end position="538"/>
    </location>
</feature>
<dbReference type="CDD" id="cd19481">
    <property type="entry name" value="RecA-like_protease"/>
    <property type="match status" value="1"/>
</dbReference>
<dbReference type="SUPFAM" id="SSF52540">
    <property type="entry name" value="P-loop containing nucleoside triphosphate hydrolases"/>
    <property type="match status" value="1"/>
</dbReference>
<sequence>MSHSHNHTDERPLSLHSLVVQSTSLKHTLAELFAGYQGITPLLQKLVFRAPFHAFHHRWAQLTHILHRQTRDDPAAAAYTQLLVDVLDRELGPLRREIQDMRANRVISYPLLWALFEPGELVVTRRSESESEGDGDEGKGESFFRVVTAAAVQGKERDHFSVRAQFVDWNGKRWGYANRVLNIERFSGTCDIRSLPVYPAVYHPYRAGAEEQAMARGRRFRDLAGFHYMAYAGLMQYWAGVGKMAASVIARNVDGRIVVDADGFMHANPDKAIVLQPLGTAAASPSISVDDDQHLERAGPSRFPRPGRPGREMMSRRPTEQQQDQVAVPDEDQPLTDIDLLLCTSQVRGYSLKHKVWALFDVTLIHEIAWNDTAFSTLMLPTGYKNLILSFVEGQASHRDVFDDVVEGKGQGIIMLLAGSPGTGKTLTAEAIADRVRKPLYMLSAGELGRDAANIERRLSTVLELTEKWDAVLLFDECDVFLQERSSSHLQHNEVVAVFLRVLEYYRGVMIMTSNRADAIDQAFQSRIHLTLHYPDLDPAAREHIWRRGTARAKRQHVLTDEAFQRLAQLAMNGRQIKNTIRIAALLAAQEDTSLGMEQVDTVLLATQRGR</sequence>
<dbReference type="STRING" id="1448320.A0A319CRH0"/>
<reference evidence="3 4" key="1">
    <citation type="submission" date="2018-02" db="EMBL/GenBank/DDBJ databases">
        <title>The genomes of Aspergillus section Nigri reveals drivers in fungal speciation.</title>
        <authorList>
            <consortium name="DOE Joint Genome Institute"/>
            <person name="Vesth T.C."/>
            <person name="Nybo J."/>
            <person name="Theobald S."/>
            <person name="Brandl J."/>
            <person name="Frisvad J.C."/>
            <person name="Nielsen K.F."/>
            <person name="Lyhne E.K."/>
            <person name="Kogle M.E."/>
            <person name="Kuo A."/>
            <person name="Riley R."/>
            <person name="Clum A."/>
            <person name="Nolan M."/>
            <person name="Lipzen A."/>
            <person name="Salamov A."/>
            <person name="Henrissat B."/>
            <person name="Wiebenga A."/>
            <person name="De vries R.P."/>
            <person name="Grigoriev I.V."/>
            <person name="Mortensen U.H."/>
            <person name="Andersen M.R."/>
            <person name="Baker S.E."/>
        </authorList>
    </citation>
    <scope>NUCLEOTIDE SEQUENCE [LARGE SCALE GENOMIC DNA]</scope>
    <source>
        <strain evidence="3 4">CBS 707.79</strain>
    </source>
</reference>
<name>A0A319CRH0_9EURO</name>
<dbReference type="SMART" id="SM00382">
    <property type="entry name" value="AAA"/>
    <property type="match status" value="1"/>
</dbReference>
<keyword evidence="4" id="KW-1185">Reference proteome</keyword>
<evidence type="ECO:0000256" key="1">
    <source>
        <dbReference type="SAM" id="MobiDB-lite"/>
    </source>
</evidence>
<evidence type="ECO:0000313" key="4">
    <source>
        <dbReference type="Proteomes" id="UP000247810"/>
    </source>
</evidence>
<dbReference type="Gene3D" id="3.40.50.300">
    <property type="entry name" value="P-loop containing nucleotide triphosphate hydrolases"/>
    <property type="match status" value="1"/>
</dbReference>
<proteinExistence type="predicted"/>
<dbReference type="VEuPathDB" id="FungiDB:BO71DRAFT_392698"/>
<dbReference type="InterPro" id="IPR027417">
    <property type="entry name" value="P-loop_NTPase"/>
</dbReference>
<dbReference type="InterPro" id="IPR054289">
    <property type="entry name" value="DUF7025"/>
</dbReference>
<protein>
    <submittedName>
        <fullName evidence="3">P-loop containing nucleoside triphosphate hydrolase protein</fullName>
    </submittedName>
</protein>
<dbReference type="EMBL" id="KZ826161">
    <property type="protein sequence ID" value="PYH87854.1"/>
    <property type="molecule type" value="Genomic_DNA"/>
</dbReference>
<feature type="compositionally biased region" description="Basic and acidic residues" evidence="1">
    <location>
        <begin position="309"/>
        <end position="319"/>
    </location>
</feature>
<dbReference type="Pfam" id="PF00004">
    <property type="entry name" value="AAA"/>
    <property type="match status" value="1"/>
</dbReference>
<dbReference type="GO" id="GO:0016887">
    <property type="term" value="F:ATP hydrolysis activity"/>
    <property type="evidence" value="ECO:0007669"/>
    <property type="project" value="InterPro"/>
</dbReference>
<feature type="region of interest" description="Disordered" evidence="1">
    <location>
        <begin position="284"/>
        <end position="329"/>
    </location>
</feature>
<dbReference type="Pfam" id="PF22942">
    <property type="entry name" value="DUF7025"/>
    <property type="match status" value="1"/>
</dbReference>
<dbReference type="PANTHER" id="PTHR46411:SF3">
    <property type="entry name" value="AAA+ ATPASE DOMAIN-CONTAINING PROTEIN"/>
    <property type="match status" value="1"/>
</dbReference>
<dbReference type="InterPro" id="IPR003593">
    <property type="entry name" value="AAA+_ATPase"/>
</dbReference>
<evidence type="ECO:0000313" key="3">
    <source>
        <dbReference type="EMBL" id="PYH87854.1"/>
    </source>
</evidence>
<dbReference type="PANTHER" id="PTHR46411">
    <property type="entry name" value="FAMILY ATPASE, PUTATIVE-RELATED"/>
    <property type="match status" value="1"/>
</dbReference>
<dbReference type="AlphaFoldDB" id="A0A319CRH0"/>
<gene>
    <name evidence="3" type="ORF">BO71DRAFT_392698</name>
</gene>
<organism evidence="3 4">
    <name type="scientific">Aspergillus ellipticus CBS 707.79</name>
    <dbReference type="NCBI Taxonomy" id="1448320"/>
    <lineage>
        <taxon>Eukaryota</taxon>
        <taxon>Fungi</taxon>
        <taxon>Dikarya</taxon>
        <taxon>Ascomycota</taxon>
        <taxon>Pezizomycotina</taxon>
        <taxon>Eurotiomycetes</taxon>
        <taxon>Eurotiomycetidae</taxon>
        <taxon>Eurotiales</taxon>
        <taxon>Aspergillaceae</taxon>
        <taxon>Aspergillus</taxon>
        <taxon>Aspergillus subgen. Circumdati</taxon>
    </lineage>
</organism>
<evidence type="ECO:0000259" key="2">
    <source>
        <dbReference type="SMART" id="SM00382"/>
    </source>
</evidence>
<accession>A0A319CRH0</accession>
<dbReference type="OrthoDB" id="10042665at2759"/>